<evidence type="ECO:0000259" key="5">
    <source>
        <dbReference type="PROSITE" id="PS50102"/>
    </source>
</evidence>
<keyword evidence="7" id="KW-1185">Reference proteome</keyword>
<dbReference type="Gene3D" id="3.30.70.330">
    <property type="match status" value="1"/>
</dbReference>
<name>A0A432WFT1_9GAMM</name>
<evidence type="ECO:0000256" key="3">
    <source>
        <dbReference type="SAM" id="MobiDB-lite"/>
    </source>
</evidence>
<dbReference type="PANTHER" id="PTHR23236:SF119">
    <property type="entry name" value="NUCLEAR RNA-BINDING PROTEIN SART-3"/>
    <property type="match status" value="1"/>
</dbReference>
<keyword evidence="4" id="KW-0472">Membrane</keyword>
<sequence>MTSFDNTTTISLVGLFSFLSGLLTPWIAAAISAPKSKRAAKPKASKRETVKPTVSGHNPDGSDQMTLYVGNLPFKTSEESVEETFARYGEVFAVRLVKDRRTGKRKGYGFVEMEPVGAELALSKLNDSEYEGRTLKVRFANTERKE</sequence>
<dbReference type="EMBL" id="PIPO01000004">
    <property type="protein sequence ID" value="RUO32650.1"/>
    <property type="molecule type" value="Genomic_DNA"/>
</dbReference>
<feature type="domain" description="RRM" evidence="5">
    <location>
        <begin position="65"/>
        <end position="142"/>
    </location>
</feature>
<keyword evidence="4" id="KW-1133">Transmembrane helix</keyword>
<evidence type="ECO:0000313" key="6">
    <source>
        <dbReference type="EMBL" id="RUO32650.1"/>
    </source>
</evidence>
<dbReference type="InterPro" id="IPR035979">
    <property type="entry name" value="RBD_domain_sf"/>
</dbReference>
<evidence type="ECO:0000256" key="4">
    <source>
        <dbReference type="SAM" id="Phobius"/>
    </source>
</evidence>
<dbReference type="PROSITE" id="PS50102">
    <property type="entry name" value="RRM"/>
    <property type="match status" value="1"/>
</dbReference>
<evidence type="ECO:0000256" key="2">
    <source>
        <dbReference type="ARBA" id="ARBA00022884"/>
    </source>
</evidence>
<keyword evidence="2" id="KW-0694">RNA-binding</keyword>
<dbReference type="AlphaFoldDB" id="A0A432WFT1"/>
<proteinExistence type="predicted"/>
<organism evidence="6 7">
    <name type="scientific">Aliidiomarina soli</name>
    <dbReference type="NCBI Taxonomy" id="1928574"/>
    <lineage>
        <taxon>Bacteria</taxon>
        <taxon>Pseudomonadati</taxon>
        <taxon>Pseudomonadota</taxon>
        <taxon>Gammaproteobacteria</taxon>
        <taxon>Alteromonadales</taxon>
        <taxon>Idiomarinaceae</taxon>
        <taxon>Aliidiomarina</taxon>
    </lineage>
</organism>
<evidence type="ECO:0000313" key="7">
    <source>
        <dbReference type="Proteomes" id="UP000287823"/>
    </source>
</evidence>
<dbReference type="GO" id="GO:0003723">
    <property type="term" value="F:RNA binding"/>
    <property type="evidence" value="ECO:0007669"/>
    <property type="project" value="UniProtKB-KW"/>
</dbReference>
<feature type="region of interest" description="Disordered" evidence="3">
    <location>
        <begin position="38"/>
        <end position="65"/>
    </location>
</feature>
<dbReference type="PANTHER" id="PTHR23236">
    <property type="entry name" value="EUKARYOTIC TRANSLATION INITIATION FACTOR 4B/4H"/>
    <property type="match status" value="1"/>
</dbReference>
<reference evidence="6 7" key="1">
    <citation type="journal article" date="2011" name="Front. Microbiol.">
        <title>Genomic signatures of strain selection and enhancement in Bacillus atrophaeus var. globigii, a historical biowarfare simulant.</title>
        <authorList>
            <person name="Gibbons H.S."/>
            <person name="Broomall S.M."/>
            <person name="McNew L.A."/>
            <person name="Daligault H."/>
            <person name="Chapman C."/>
            <person name="Bruce D."/>
            <person name="Karavis M."/>
            <person name="Krepps M."/>
            <person name="McGregor P.A."/>
            <person name="Hong C."/>
            <person name="Park K.H."/>
            <person name="Akmal A."/>
            <person name="Feldman A."/>
            <person name="Lin J.S."/>
            <person name="Chang W.E."/>
            <person name="Higgs B.W."/>
            <person name="Demirev P."/>
            <person name="Lindquist J."/>
            <person name="Liem A."/>
            <person name="Fochler E."/>
            <person name="Read T.D."/>
            <person name="Tapia R."/>
            <person name="Johnson S."/>
            <person name="Bishop-Lilly K.A."/>
            <person name="Detter C."/>
            <person name="Han C."/>
            <person name="Sozhamannan S."/>
            <person name="Rosenzweig C.N."/>
            <person name="Skowronski E.W."/>
        </authorList>
    </citation>
    <scope>NUCLEOTIDE SEQUENCE [LARGE SCALE GENOMIC DNA]</scope>
    <source>
        <strain evidence="6 7">Y4G10-17</strain>
    </source>
</reference>
<accession>A0A432WFT1</accession>
<gene>
    <name evidence="6" type="ORF">CWE14_10880</name>
</gene>
<comment type="caution">
    <text evidence="6">The sequence shown here is derived from an EMBL/GenBank/DDBJ whole genome shotgun (WGS) entry which is preliminary data.</text>
</comment>
<dbReference type="InterPro" id="IPR012677">
    <property type="entry name" value="Nucleotide-bd_a/b_plait_sf"/>
</dbReference>
<protein>
    <submittedName>
        <fullName evidence="6">RNA-binding protein</fullName>
    </submittedName>
</protein>
<evidence type="ECO:0000256" key="1">
    <source>
        <dbReference type="ARBA" id="ARBA00022737"/>
    </source>
</evidence>
<feature type="transmembrane region" description="Helical" evidence="4">
    <location>
        <begin position="12"/>
        <end position="33"/>
    </location>
</feature>
<dbReference type="SMART" id="SM00360">
    <property type="entry name" value="RRM"/>
    <property type="match status" value="1"/>
</dbReference>
<keyword evidence="1" id="KW-0677">Repeat</keyword>
<dbReference type="Pfam" id="PF00076">
    <property type="entry name" value="RRM_1"/>
    <property type="match status" value="1"/>
</dbReference>
<keyword evidence="4" id="KW-0812">Transmembrane</keyword>
<dbReference type="Proteomes" id="UP000287823">
    <property type="component" value="Unassembled WGS sequence"/>
</dbReference>
<dbReference type="SUPFAM" id="SSF54928">
    <property type="entry name" value="RNA-binding domain, RBD"/>
    <property type="match status" value="1"/>
</dbReference>
<dbReference type="InterPro" id="IPR000504">
    <property type="entry name" value="RRM_dom"/>
</dbReference>